<dbReference type="RefSeq" id="WP_198498498.1">
    <property type="nucleotide sequence ID" value="NZ_CP065989.1"/>
</dbReference>
<feature type="compositionally biased region" description="Low complexity" evidence="1">
    <location>
        <begin position="32"/>
        <end position="58"/>
    </location>
</feature>
<feature type="domain" description="DUF306" evidence="3">
    <location>
        <begin position="70"/>
        <end position="142"/>
    </location>
</feature>
<proteinExistence type="predicted"/>
<protein>
    <submittedName>
        <fullName evidence="4">META domain-containing protein</fullName>
    </submittedName>
</protein>
<dbReference type="Pfam" id="PF03724">
    <property type="entry name" value="META"/>
    <property type="match status" value="1"/>
</dbReference>
<evidence type="ECO:0000256" key="2">
    <source>
        <dbReference type="SAM" id="SignalP"/>
    </source>
</evidence>
<dbReference type="InterPro" id="IPR005184">
    <property type="entry name" value="DUF306_Meta_HslJ"/>
</dbReference>
<dbReference type="Proteomes" id="UP000595374">
    <property type="component" value="Chromosome"/>
</dbReference>
<evidence type="ECO:0000256" key="1">
    <source>
        <dbReference type="SAM" id="MobiDB-lite"/>
    </source>
</evidence>
<dbReference type="EMBL" id="CP065989">
    <property type="protein sequence ID" value="QQB13282.1"/>
    <property type="molecule type" value="Genomic_DNA"/>
</dbReference>
<sequence length="152" mass="15490">MTTLSVHRLSPGLRRVLGAVALAAALPLAACSTGSPAESPTSSAPSETSSPTETATAELDPTGRWSSPEAGDPFLEFADDGTLAGSDGCNRIQTSWTLDGDTVVIESFTSTQRACAGVDSWLSKASTATIEGDVMTVKDGQGSVIGGLEKDQ</sequence>
<keyword evidence="2" id="KW-0732">Signal</keyword>
<dbReference type="Gene3D" id="2.40.128.270">
    <property type="match status" value="1"/>
</dbReference>
<gene>
    <name evidence="4" type="ORF">I6H47_10525</name>
</gene>
<feature type="signal peptide" evidence="2">
    <location>
        <begin position="1"/>
        <end position="37"/>
    </location>
</feature>
<feature type="chain" id="PRO_5032480525" evidence="2">
    <location>
        <begin position="38"/>
        <end position="152"/>
    </location>
</feature>
<evidence type="ECO:0000313" key="5">
    <source>
        <dbReference type="Proteomes" id="UP000595374"/>
    </source>
</evidence>
<evidence type="ECO:0000259" key="3">
    <source>
        <dbReference type="Pfam" id="PF03724"/>
    </source>
</evidence>
<dbReference type="AlphaFoldDB" id="A0A7T4DHC4"/>
<feature type="region of interest" description="Disordered" evidence="1">
    <location>
        <begin position="32"/>
        <end position="79"/>
    </location>
</feature>
<reference evidence="4 5" key="1">
    <citation type="submission" date="2020-12" db="EMBL/GenBank/DDBJ databases">
        <title>FDA dAtabase for Regulatory Grade micrObial Sequences (FDA-ARGOS): Supporting development and validation of Infectious Disease Dx tests.</title>
        <authorList>
            <person name="Sproer C."/>
            <person name="Gronow S."/>
            <person name="Severitt S."/>
            <person name="Schroder I."/>
            <person name="Tallon L."/>
            <person name="Sadzewicz L."/>
            <person name="Zhao X."/>
            <person name="Boylan J."/>
            <person name="Ott S."/>
            <person name="Bowen H."/>
            <person name="Vavikolanu K."/>
            <person name="Mehta A."/>
            <person name="Aluvathingal J."/>
            <person name="Nadendla S."/>
            <person name="Lowell S."/>
            <person name="Myers T."/>
            <person name="Yan Y."/>
            <person name="Sichtig H."/>
        </authorList>
    </citation>
    <scope>NUCLEOTIDE SEQUENCE [LARGE SCALE GENOMIC DNA]</scope>
    <source>
        <strain evidence="4 5">FDAARGOS_990</strain>
    </source>
</reference>
<dbReference type="InterPro" id="IPR038670">
    <property type="entry name" value="HslJ-like_sf"/>
</dbReference>
<accession>A0A7T4DHC4</accession>
<name>A0A7T4DHC4_9MICO</name>
<organism evidence="4 5">
    <name type="scientific">Brevibacterium casei</name>
    <dbReference type="NCBI Taxonomy" id="33889"/>
    <lineage>
        <taxon>Bacteria</taxon>
        <taxon>Bacillati</taxon>
        <taxon>Actinomycetota</taxon>
        <taxon>Actinomycetes</taxon>
        <taxon>Micrococcales</taxon>
        <taxon>Brevibacteriaceae</taxon>
        <taxon>Brevibacterium</taxon>
    </lineage>
</organism>
<evidence type="ECO:0000313" key="4">
    <source>
        <dbReference type="EMBL" id="QQB13282.1"/>
    </source>
</evidence>